<protein>
    <recommendedName>
        <fullName evidence="4">G protein-coupled receptor</fullName>
    </recommendedName>
</protein>
<dbReference type="EMBL" id="CATQJA010002659">
    <property type="protein sequence ID" value="CAJ0580549.1"/>
    <property type="molecule type" value="Genomic_DNA"/>
</dbReference>
<keyword evidence="1" id="KW-0472">Membrane</keyword>
<evidence type="ECO:0000313" key="3">
    <source>
        <dbReference type="Proteomes" id="UP001177023"/>
    </source>
</evidence>
<reference evidence="2" key="1">
    <citation type="submission" date="2023-06" db="EMBL/GenBank/DDBJ databases">
        <authorList>
            <person name="Delattre M."/>
        </authorList>
    </citation>
    <scope>NUCLEOTIDE SEQUENCE</scope>
    <source>
        <strain evidence="2">AF72</strain>
    </source>
</reference>
<dbReference type="Proteomes" id="UP001177023">
    <property type="component" value="Unassembled WGS sequence"/>
</dbReference>
<organism evidence="2 3">
    <name type="scientific">Mesorhabditis spiculigera</name>
    <dbReference type="NCBI Taxonomy" id="96644"/>
    <lineage>
        <taxon>Eukaryota</taxon>
        <taxon>Metazoa</taxon>
        <taxon>Ecdysozoa</taxon>
        <taxon>Nematoda</taxon>
        <taxon>Chromadorea</taxon>
        <taxon>Rhabditida</taxon>
        <taxon>Rhabditina</taxon>
        <taxon>Rhabditomorpha</taxon>
        <taxon>Rhabditoidea</taxon>
        <taxon>Rhabditidae</taxon>
        <taxon>Mesorhabditinae</taxon>
        <taxon>Mesorhabditis</taxon>
    </lineage>
</organism>
<dbReference type="Pfam" id="PF10318">
    <property type="entry name" value="7TM_GPCR_Srh"/>
    <property type="match status" value="1"/>
</dbReference>
<feature type="transmembrane region" description="Helical" evidence="1">
    <location>
        <begin position="236"/>
        <end position="259"/>
    </location>
</feature>
<feature type="transmembrane region" description="Helical" evidence="1">
    <location>
        <begin position="165"/>
        <end position="185"/>
    </location>
</feature>
<gene>
    <name evidence="2" type="ORF">MSPICULIGERA_LOCUS18747</name>
</gene>
<feature type="transmembrane region" description="Helical" evidence="1">
    <location>
        <begin position="206"/>
        <end position="230"/>
    </location>
</feature>
<evidence type="ECO:0008006" key="4">
    <source>
        <dbReference type="Google" id="ProtNLM"/>
    </source>
</evidence>
<keyword evidence="3" id="KW-1185">Reference proteome</keyword>
<feature type="transmembrane region" description="Helical" evidence="1">
    <location>
        <begin position="96"/>
        <end position="116"/>
    </location>
</feature>
<dbReference type="InterPro" id="IPR019422">
    <property type="entry name" value="7TM_GPCR_serpentine_rcpt_Srh"/>
</dbReference>
<keyword evidence="1" id="KW-0812">Transmembrane</keyword>
<dbReference type="AlphaFoldDB" id="A0AA36G5W5"/>
<keyword evidence="1" id="KW-1133">Transmembrane helix</keyword>
<evidence type="ECO:0000256" key="1">
    <source>
        <dbReference type="SAM" id="Phobius"/>
    </source>
</evidence>
<feature type="non-terminal residue" evidence="2">
    <location>
        <position position="297"/>
    </location>
</feature>
<evidence type="ECO:0000313" key="2">
    <source>
        <dbReference type="EMBL" id="CAJ0580549.1"/>
    </source>
</evidence>
<name>A0AA36G5W5_9BILA</name>
<feature type="transmembrane region" description="Helical" evidence="1">
    <location>
        <begin position="54"/>
        <end position="76"/>
    </location>
</feature>
<proteinExistence type="predicted"/>
<accession>A0AA36G5W5</accession>
<feature type="transmembrane region" description="Helical" evidence="1">
    <location>
        <begin position="12"/>
        <end position="34"/>
    </location>
</feature>
<dbReference type="PANTHER" id="PTHR46964">
    <property type="entry name" value="SERPENTINE RECEPTOR, CLASS I-RELATED"/>
    <property type="match status" value="1"/>
</dbReference>
<comment type="caution">
    <text evidence="2">The sequence shown here is derived from an EMBL/GenBank/DDBJ whole genome shotgun (WGS) entry which is preliminary data.</text>
</comment>
<sequence length="297" mass="33392">MGRYKWFLCNIWFWAFSVDLMLSLVIQPMSFLPLIGGIGLRKWGFAIEDDPLCIFGATVVALFCICCCEQSIQLGFLYRFLLLHEQSWPMKSNRNLIILVIFTHYGVVAAVAFYSLTYIPQTTARAYIAYHVRDPQEILDSNLNLLTLHKDLNPWWLVSNIEMNVASAIYLLTTVALAIITLRAIRKIGFMSSRVAQAKHLNTLQALVCQVLIPLVTYIIPIAGILIAVQTTVSCYALALMSSHGALNSLAMIATVPSYRRFVFGRLLRYWGRGQEGELDGVQPSTMMEMSSGSNSY</sequence>